<dbReference type="GO" id="GO:0030980">
    <property type="term" value="P:alpha-glucan catabolic process"/>
    <property type="evidence" value="ECO:0007669"/>
    <property type="project" value="TreeGrafter"/>
</dbReference>
<dbReference type="GO" id="GO:0005992">
    <property type="term" value="P:trehalose biosynthetic process"/>
    <property type="evidence" value="ECO:0007669"/>
    <property type="project" value="TreeGrafter"/>
</dbReference>
<dbReference type="RefSeq" id="WP_169552075.1">
    <property type="nucleotide sequence ID" value="NZ_CP051677.1"/>
</dbReference>
<dbReference type="CDD" id="cd11336">
    <property type="entry name" value="AmyAc_MTSase"/>
    <property type="match status" value="1"/>
</dbReference>
<dbReference type="InterPro" id="IPR017853">
    <property type="entry name" value="GH"/>
</dbReference>
<evidence type="ECO:0000259" key="1">
    <source>
        <dbReference type="SMART" id="SM00642"/>
    </source>
</evidence>
<dbReference type="EMBL" id="CP051677">
    <property type="protein sequence ID" value="QJD80116.1"/>
    <property type="molecule type" value="Genomic_DNA"/>
</dbReference>
<accession>A0A7L5DNZ4</accession>
<dbReference type="AlphaFoldDB" id="A0A7L5DNZ4"/>
<organism evidence="2 3">
    <name type="scientific">Spirosoma rhododendri</name>
    <dbReference type="NCBI Taxonomy" id="2728024"/>
    <lineage>
        <taxon>Bacteria</taxon>
        <taxon>Pseudomonadati</taxon>
        <taxon>Bacteroidota</taxon>
        <taxon>Cytophagia</taxon>
        <taxon>Cytophagales</taxon>
        <taxon>Cytophagaceae</taxon>
        <taxon>Spirosoma</taxon>
    </lineage>
</organism>
<dbReference type="GO" id="GO:0047470">
    <property type="term" value="F:(1,4)-alpha-D-glucan 1-alpha-D-glucosylmutase activity"/>
    <property type="evidence" value="ECO:0007669"/>
    <property type="project" value="TreeGrafter"/>
</dbReference>
<dbReference type="NCBIfam" id="TIGR02401">
    <property type="entry name" value="trehalose_TreY"/>
    <property type="match status" value="1"/>
</dbReference>
<sequence>MTLSQGCFGMHNLINTYRIQLHADFTFAHLEAILPYLRALGVKTIYASPITEATPGSEHGYDGIDPVRIAPDLGTRADLERICQWLHDNDMQWLQDIVPNHMAFHPGNAWLTDVLEKGPLSRYAPYFDTALASDLFAGRIRVPFLTETPEQLIDQHKLTLISCDGRFAISVNDTTYPLTPRSYATVLAGSDAPDAIQQLLSQLTDLHRTEDAVAYAIAWDEWREQLAGLTSNAVTNAYIEQRLHQTNAAPEQLRSILDGQQYQLCLANDANQHINYRRFFTVSDLICLMMQNDTVFDDYHRLIFDLLKTGVIDGLRVDHVDGLFAPTAYLNKLRQAVGEDTYIVVEKILQADESLPDEWPVAGTTGYEFLAATNNLLTDERQESAFQQFYAEQTGDTTSLTDQTYGRKAYLLYQQMGGELENLTNYYHTLGLMSEAESAELPAGSLKLTIGEWLIRFPVYRYFGTQFPLKDAEADAHQTIFAQIHDARPGLSRTVDQLAETLLGHSGAADTERRQRIALFYQRCMQYAGPLMAKGVEDTLFYTNSCFIGHNEVGDSVERFGLSADGFHRFIQQRQQHWPLTMSTTATHDTKRGEDVRARLAVLPDVADEWFAAVRSWQELNATAKTDDAPNFIDEYLIYQSLLGSYPMPGTEDDFADRMQAFMEKALSEAKRHTDDAYQQVTTSFTEQLLDKNRPFWSSFESFYHSIIDFGIVNSLVQSTLKYTTPGVPDLYQGNEGWDLSMVDPDNRRPVPYEKLQRDLQTLLDRPDNTSDTCWRDLWADRYSGRVKQWLTHQLLQHRQQHPALFSTGAYTPVVVQGRYAANVLAFLRTQGNTRLLVVVPLNVARLCREQQVYLPALDWADTTVLLPETLSVQWTSCLTDAVFSAADRYTAGSLFAAFPIACLLNSSDRQTES</sequence>
<dbReference type="SMART" id="SM00642">
    <property type="entry name" value="Aamy"/>
    <property type="match status" value="1"/>
</dbReference>
<dbReference type="Proteomes" id="UP000501128">
    <property type="component" value="Chromosome"/>
</dbReference>
<name>A0A7L5DNZ4_9BACT</name>
<dbReference type="Pfam" id="PF00128">
    <property type="entry name" value="Alpha-amylase"/>
    <property type="match status" value="1"/>
</dbReference>
<dbReference type="SUPFAM" id="SSF51445">
    <property type="entry name" value="(Trans)glycosidases"/>
    <property type="match status" value="1"/>
</dbReference>
<gene>
    <name evidence="2" type="primary">treY</name>
    <name evidence="2" type="ORF">HH216_18135</name>
</gene>
<reference evidence="2 3" key="1">
    <citation type="submission" date="2020-04" db="EMBL/GenBank/DDBJ databases">
        <title>Genome sequencing of novel species.</title>
        <authorList>
            <person name="Heo J."/>
            <person name="Kim S.-J."/>
            <person name="Kim J.-S."/>
            <person name="Hong S.-B."/>
            <person name="Kwon S.-W."/>
        </authorList>
    </citation>
    <scope>NUCLEOTIDE SEQUENCE [LARGE SCALE GENOMIC DNA]</scope>
    <source>
        <strain evidence="2 3">CJU-R4</strain>
    </source>
</reference>
<dbReference type="InterPro" id="IPR006047">
    <property type="entry name" value="GH13_cat_dom"/>
</dbReference>
<evidence type="ECO:0000313" key="3">
    <source>
        <dbReference type="Proteomes" id="UP000501128"/>
    </source>
</evidence>
<dbReference type="PANTHER" id="PTHR10357:SF216">
    <property type="entry name" value="MALTOOLIGOSYL TREHALOSE SYNTHASE-RELATED"/>
    <property type="match status" value="1"/>
</dbReference>
<dbReference type="KEGG" id="srho:HH216_18135"/>
<feature type="domain" description="Glycosyl hydrolase family 13 catalytic" evidence="1">
    <location>
        <begin position="20"/>
        <end position="568"/>
    </location>
</feature>
<keyword evidence="3" id="KW-1185">Reference proteome</keyword>
<dbReference type="InterPro" id="IPR012767">
    <property type="entry name" value="Trehalose_TreY"/>
</dbReference>
<dbReference type="Gene3D" id="3.20.20.80">
    <property type="entry name" value="Glycosidases"/>
    <property type="match status" value="4"/>
</dbReference>
<proteinExistence type="predicted"/>
<dbReference type="PANTHER" id="PTHR10357">
    <property type="entry name" value="ALPHA-AMYLASE FAMILY MEMBER"/>
    <property type="match status" value="1"/>
</dbReference>
<evidence type="ECO:0000313" key="2">
    <source>
        <dbReference type="EMBL" id="QJD80116.1"/>
    </source>
</evidence>
<protein>
    <submittedName>
        <fullName evidence="2">Malto-oligosyltrehalose synthase</fullName>
    </submittedName>
</protein>